<evidence type="ECO:0000313" key="2">
    <source>
        <dbReference type="Proteomes" id="UP000234681"/>
    </source>
</evidence>
<name>A6INW4_RAT</name>
<evidence type="ECO:0000313" key="1">
    <source>
        <dbReference type="EMBL" id="EDL99096.1"/>
    </source>
</evidence>
<organism evidence="1 2">
    <name type="scientific">Rattus norvegicus</name>
    <name type="common">Rat</name>
    <dbReference type="NCBI Taxonomy" id="10116"/>
    <lineage>
        <taxon>Eukaryota</taxon>
        <taxon>Metazoa</taxon>
        <taxon>Chordata</taxon>
        <taxon>Craniata</taxon>
        <taxon>Vertebrata</taxon>
        <taxon>Euteleostomi</taxon>
        <taxon>Mammalia</taxon>
        <taxon>Eutheria</taxon>
        <taxon>Euarchontoglires</taxon>
        <taxon>Glires</taxon>
        <taxon>Rodentia</taxon>
        <taxon>Myomorpha</taxon>
        <taxon>Muroidea</taxon>
        <taxon>Muridae</taxon>
        <taxon>Murinae</taxon>
        <taxon>Rattus</taxon>
    </lineage>
</organism>
<sequence length="110" mass="12753">MINLTSAIEPDQKIYQTKYHDIYLLKRYGEHTICISHCVSRKKCSIGEGHGLMPIECLYPSSELNRENRIKYKWSSGKMWFFQCTLLVVLSREGVSLEHVAHVLSSRALH</sequence>
<proteinExistence type="predicted"/>
<dbReference type="Proteomes" id="UP000234681">
    <property type="component" value="Chromosome 9"/>
</dbReference>
<gene>
    <name evidence="1" type="ORF">rCG_22246</name>
</gene>
<reference evidence="1 2" key="1">
    <citation type="submission" date="2005-09" db="EMBL/GenBank/DDBJ databases">
        <authorList>
            <person name="Mural R.J."/>
            <person name="Li P.W."/>
            <person name="Adams M.D."/>
            <person name="Amanatides P.G."/>
            <person name="Baden-Tillson H."/>
            <person name="Barnstead M."/>
            <person name="Chin S.H."/>
            <person name="Dew I."/>
            <person name="Evans C.A."/>
            <person name="Ferriera S."/>
            <person name="Flanigan M."/>
            <person name="Fosler C."/>
            <person name="Glodek A."/>
            <person name="Gu Z."/>
            <person name="Holt R.A."/>
            <person name="Jennings D."/>
            <person name="Kraft C.L."/>
            <person name="Lu F."/>
            <person name="Nguyen T."/>
            <person name="Nusskern D.R."/>
            <person name="Pfannkoch C.M."/>
            <person name="Sitter C."/>
            <person name="Sutton G.G."/>
            <person name="Venter J.C."/>
            <person name="Wang Z."/>
            <person name="Woodage T."/>
            <person name="Zheng X.H."/>
            <person name="Zhong F."/>
        </authorList>
    </citation>
    <scope>NUCLEOTIDE SEQUENCE [LARGE SCALE GENOMIC DNA]</scope>
    <source>
        <strain>BN</strain>
        <strain evidence="2">Sprague-Dawley</strain>
    </source>
</reference>
<protein>
    <submittedName>
        <fullName evidence="1">RCG22246</fullName>
    </submittedName>
</protein>
<accession>A6INW4</accession>
<dbReference type="AlphaFoldDB" id="A6INW4"/>
<dbReference type="EMBL" id="CH473965">
    <property type="protein sequence ID" value="EDL99096.1"/>
    <property type="molecule type" value="Genomic_DNA"/>
</dbReference>